<gene>
    <name evidence="1" type="ORF">NQ176_g3503</name>
</gene>
<organism evidence="1 2">
    <name type="scientific">Zarea fungicola</name>
    <dbReference type="NCBI Taxonomy" id="93591"/>
    <lineage>
        <taxon>Eukaryota</taxon>
        <taxon>Fungi</taxon>
        <taxon>Dikarya</taxon>
        <taxon>Ascomycota</taxon>
        <taxon>Pezizomycotina</taxon>
        <taxon>Sordariomycetes</taxon>
        <taxon>Hypocreomycetidae</taxon>
        <taxon>Hypocreales</taxon>
        <taxon>Cordycipitaceae</taxon>
        <taxon>Zarea</taxon>
    </lineage>
</organism>
<dbReference type="Proteomes" id="UP001143910">
    <property type="component" value="Unassembled WGS sequence"/>
</dbReference>
<reference evidence="1" key="1">
    <citation type="submission" date="2022-08" db="EMBL/GenBank/DDBJ databases">
        <title>Genome Sequence of Lecanicillium fungicola.</title>
        <authorList>
            <person name="Buettner E."/>
        </authorList>
    </citation>
    <scope>NUCLEOTIDE SEQUENCE</scope>
    <source>
        <strain evidence="1">Babe33</strain>
    </source>
</reference>
<accession>A0ACC1NJB2</accession>
<evidence type="ECO:0000313" key="1">
    <source>
        <dbReference type="EMBL" id="KAJ2979009.1"/>
    </source>
</evidence>
<protein>
    <submittedName>
        <fullName evidence="1">Uncharacterized protein</fullName>
    </submittedName>
</protein>
<comment type="caution">
    <text evidence="1">The sequence shown here is derived from an EMBL/GenBank/DDBJ whole genome shotgun (WGS) entry which is preliminary data.</text>
</comment>
<proteinExistence type="predicted"/>
<name>A0ACC1NJB2_9HYPO</name>
<dbReference type="EMBL" id="JANJQO010000323">
    <property type="protein sequence ID" value="KAJ2979009.1"/>
    <property type="molecule type" value="Genomic_DNA"/>
</dbReference>
<keyword evidence="2" id="KW-1185">Reference proteome</keyword>
<evidence type="ECO:0000313" key="2">
    <source>
        <dbReference type="Proteomes" id="UP001143910"/>
    </source>
</evidence>
<sequence length="279" mass="30625">MSSEQGFRAIHYICHGPDTKLLSYKRDHKPRLVVDSGSEVSFDNTNSDFLNIKRGTTSEDIISLGCWEGPEDLEKLMGPIYVNGAVGNFTAQNGSMGLERAVLPGVGMLEHEVPGLHLKTFDLPESKDYAVFKKGFHIPCQPFYGTMAVAQAEDGDRHPLPPCNDIGGNFDCRYIGQGATLYLPVNVPGALFMVGDGHFSQGDGEITGVALETTMKSRMRLSVIKGKDKLQTPHYESNPERVKQMVSVGDKGEHGTLSRHADRGMASQLAVLEMVRWLE</sequence>